<feature type="region of interest" description="Disordered" evidence="1">
    <location>
        <begin position="153"/>
        <end position="206"/>
    </location>
</feature>
<evidence type="ECO:0000256" key="1">
    <source>
        <dbReference type="SAM" id="MobiDB-lite"/>
    </source>
</evidence>
<name>A0A6C0DDT1_9ZZZZ</name>
<sequence>MEYTAIRSALSESKGLASLQLQNHLYGCFIIMEDIANEVLTYSDGILKGSNFTIDLNTKFSMIGLRYGFVMDTQLILSHPNPLYQSTWLSCFQNMSVKKDLSSVDAIEDQIITILKEVVPSEESFFLHSLESGSLPQEWVEKMLALLLPNDEHTSHTSDASDETPSKLVQALTEKPIKKRTLSLTRRRKEEPKKKQLGLTRRSHKA</sequence>
<organism evidence="2">
    <name type="scientific">viral metagenome</name>
    <dbReference type="NCBI Taxonomy" id="1070528"/>
    <lineage>
        <taxon>unclassified sequences</taxon>
        <taxon>metagenomes</taxon>
        <taxon>organismal metagenomes</taxon>
    </lineage>
</organism>
<reference evidence="2" key="1">
    <citation type="journal article" date="2020" name="Nature">
        <title>Giant virus diversity and host interactions through global metagenomics.</title>
        <authorList>
            <person name="Schulz F."/>
            <person name="Roux S."/>
            <person name="Paez-Espino D."/>
            <person name="Jungbluth S."/>
            <person name="Walsh D.A."/>
            <person name="Denef V.J."/>
            <person name="McMahon K.D."/>
            <person name="Konstantinidis K.T."/>
            <person name="Eloe-Fadrosh E.A."/>
            <person name="Kyrpides N.C."/>
            <person name="Woyke T."/>
        </authorList>
    </citation>
    <scope>NUCLEOTIDE SEQUENCE</scope>
    <source>
        <strain evidence="2">GVMAG-M-3300023174-141</strain>
    </source>
</reference>
<dbReference type="EMBL" id="MN739586">
    <property type="protein sequence ID" value="QHT14490.1"/>
    <property type="molecule type" value="Genomic_DNA"/>
</dbReference>
<proteinExistence type="predicted"/>
<accession>A0A6C0DDT1</accession>
<feature type="compositionally biased region" description="Basic residues" evidence="1">
    <location>
        <begin position="177"/>
        <end position="187"/>
    </location>
</feature>
<evidence type="ECO:0000313" key="2">
    <source>
        <dbReference type="EMBL" id="QHT14490.1"/>
    </source>
</evidence>
<protein>
    <submittedName>
        <fullName evidence="2">Uncharacterized protein</fullName>
    </submittedName>
</protein>
<dbReference type="AlphaFoldDB" id="A0A6C0DDT1"/>